<evidence type="ECO:0000313" key="2">
    <source>
        <dbReference type="Proteomes" id="UP000003933"/>
    </source>
</evidence>
<proteinExistence type="predicted"/>
<sequence length="57" mass="7033">MKIKKKNLKLIKKRIIIKKKIKIKTSNKHHLLINKNNNYLNFKYLNKINKNKIKKYL</sequence>
<dbReference type="AlphaFoldDB" id="J3TEG6"/>
<evidence type="ECO:0000313" key="1">
    <source>
        <dbReference type="EMBL" id="AFP84137.1"/>
    </source>
</evidence>
<dbReference type="EMBL" id="CP003544">
    <property type="protein sequence ID" value="AFP84137.1"/>
    <property type="molecule type" value="Genomic_DNA"/>
</dbReference>
<dbReference type="Proteomes" id="UP000003933">
    <property type="component" value="Chromosome"/>
</dbReference>
<keyword evidence="1" id="KW-0689">Ribosomal protein</keyword>
<dbReference type="HOGENOM" id="CLU_211391_0_0_6"/>
<dbReference type="GO" id="GO:0005840">
    <property type="term" value="C:ribosome"/>
    <property type="evidence" value="ECO:0007669"/>
    <property type="project" value="UniProtKB-KW"/>
</dbReference>
<accession>J3TEG6</accession>
<organism evidence="1 2">
    <name type="scientific">Candidatus Carsonella ruddii HT isolate Thao2000</name>
    <dbReference type="NCBI Taxonomy" id="1202539"/>
    <lineage>
        <taxon>Bacteria</taxon>
        <taxon>Pseudomonadati</taxon>
        <taxon>Pseudomonadota</taxon>
        <taxon>Gammaproteobacteria</taxon>
        <taxon>Oceanospirillales</taxon>
        <taxon>Halomonadaceae</taxon>
        <taxon>Zymobacter group</taxon>
        <taxon>Candidatus Carsonella</taxon>
    </lineage>
</organism>
<gene>
    <name evidence="1" type="primary">rpmI</name>
    <name evidence="1" type="ORF">A355_0108</name>
</gene>
<keyword evidence="1" id="KW-0687">Ribonucleoprotein</keyword>
<dbReference type="STRING" id="1202539.A355_0108"/>
<dbReference type="KEGG" id="crt:A355_0108"/>
<reference evidence="1 2" key="1">
    <citation type="journal article" date="2012" name="Mol. Biol. Evol.">
        <title>Genome reduction and co-evolution between the primary and secondary bacterial symbionts of psyllids.</title>
        <authorList>
            <person name="Sloan D.B."/>
            <person name="Moran N.A."/>
        </authorList>
    </citation>
    <scope>NUCLEOTIDE SEQUENCE [LARGE SCALE GENOMIC DNA]</scope>
    <source>
        <strain evidence="1 2">HT</strain>
    </source>
</reference>
<protein>
    <submittedName>
        <fullName evidence="1">Putative ribosomal protein L35</fullName>
    </submittedName>
</protein>
<name>J3TEG6_CARRU</name>